<organism evidence="2 3">
    <name type="scientific">Antiquaquibacter oligotrophicus</name>
    <dbReference type="NCBI Taxonomy" id="2880260"/>
    <lineage>
        <taxon>Bacteria</taxon>
        <taxon>Bacillati</taxon>
        <taxon>Actinomycetota</taxon>
        <taxon>Actinomycetes</taxon>
        <taxon>Micrococcales</taxon>
        <taxon>Microbacteriaceae</taxon>
        <taxon>Antiquaquibacter</taxon>
    </lineage>
</organism>
<evidence type="ECO:0008006" key="4">
    <source>
        <dbReference type="Google" id="ProtNLM"/>
    </source>
</evidence>
<sequence>MPRGKHWGSDAGTASLEFITVGVILLIPLVYLVLVIGAIQSAALAAEGGARHAVRLLATGEAPYGNGTLERAVEFALADHGVTPSNIRVEVACSGPPPCSQRGDFTRVSVELAVPLPLVPVFPGVSPPTIPVAASATQQVSRWAGG</sequence>
<comment type="caution">
    <text evidence="2">The sequence shown here is derived from an EMBL/GenBank/DDBJ whole genome shotgun (WGS) entry which is preliminary data.</text>
</comment>
<reference evidence="2 3" key="1">
    <citation type="submission" date="2023-04" db="EMBL/GenBank/DDBJ databases">
        <title>Genome Encyclopedia of Bacteria and Archaea VI: Functional Genomics of Type Strains.</title>
        <authorList>
            <person name="Whitman W."/>
        </authorList>
    </citation>
    <scope>NUCLEOTIDE SEQUENCE [LARGE SCALE GENOMIC DNA]</scope>
    <source>
        <strain evidence="2 3">SG_E_30_P1</strain>
    </source>
</reference>
<keyword evidence="1" id="KW-0812">Transmembrane</keyword>
<protein>
    <recommendedName>
        <fullName evidence="4">TadE-like protein</fullName>
    </recommendedName>
</protein>
<accession>A0ABT6KKG0</accession>
<feature type="transmembrane region" description="Helical" evidence="1">
    <location>
        <begin position="20"/>
        <end position="46"/>
    </location>
</feature>
<gene>
    <name evidence="2" type="ORF">M2152_000660</name>
</gene>
<keyword evidence="1" id="KW-1133">Transmembrane helix</keyword>
<evidence type="ECO:0000313" key="3">
    <source>
        <dbReference type="Proteomes" id="UP001160142"/>
    </source>
</evidence>
<keyword evidence="1" id="KW-0472">Membrane</keyword>
<name>A0ABT6KKG0_9MICO</name>
<evidence type="ECO:0000313" key="2">
    <source>
        <dbReference type="EMBL" id="MDH6180478.1"/>
    </source>
</evidence>
<dbReference type="Proteomes" id="UP001160142">
    <property type="component" value="Unassembled WGS sequence"/>
</dbReference>
<proteinExistence type="predicted"/>
<evidence type="ECO:0000256" key="1">
    <source>
        <dbReference type="SAM" id="Phobius"/>
    </source>
</evidence>
<keyword evidence="3" id="KW-1185">Reference proteome</keyword>
<dbReference type="EMBL" id="JARXVQ010000001">
    <property type="protein sequence ID" value="MDH6180478.1"/>
    <property type="molecule type" value="Genomic_DNA"/>
</dbReference>
<dbReference type="RefSeq" id="WP_322132829.1">
    <property type="nucleotide sequence ID" value="NZ_CP085036.1"/>
</dbReference>